<dbReference type="OrthoDB" id="931936at2"/>
<dbReference type="GO" id="GO:0033389">
    <property type="term" value="P:putrescine biosynthetic process from arginine, via agmatine"/>
    <property type="evidence" value="ECO:0007669"/>
    <property type="project" value="TreeGrafter"/>
</dbReference>
<evidence type="ECO:0000313" key="5">
    <source>
        <dbReference type="Proteomes" id="UP000075606"/>
    </source>
</evidence>
<organism evidence="4 5">
    <name type="scientific">Roseivirga spongicola</name>
    <dbReference type="NCBI Taxonomy" id="333140"/>
    <lineage>
        <taxon>Bacteria</taxon>
        <taxon>Pseudomonadati</taxon>
        <taxon>Bacteroidota</taxon>
        <taxon>Cytophagia</taxon>
        <taxon>Cytophagales</taxon>
        <taxon>Roseivirgaceae</taxon>
        <taxon>Roseivirga</taxon>
    </lineage>
</organism>
<keyword evidence="1" id="KW-0479">Metal-binding</keyword>
<evidence type="ECO:0000256" key="2">
    <source>
        <dbReference type="ARBA" id="ARBA00022801"/>
    </source>
</evidence>
<comment type="similarity">
    <text evidence="3">Belongs to the arginase family.</text>
</comment>
<dbReference type="STRING" id="333140.AWW68_01995"/>
<gene>
    <name evidence="4" type="ORF">AWW68_01995</name>
</gene>
<dbReference type="InterPro" id="IPR006035">
    <property type="entry name" value="Ureohydrolase"/>
</dbReference>
<dbReference type="PANTHER" id="PTHR11358:SF26">
    <property type="entry name" value="GUANIDINO ACID HYDROLASE, MITOCHONDRIAL"/>
    <property type="match status" value="1"/>
</dbReference>
<dbReference type="GO" id="GO:0046872">
    <property type="term" value="F:metal ion binding"/>
    <property type="evidence" value="ECO:0007669"/>
    <property type="project" value="UniProtKB-KW"/>
</dbReference>
<dbReference type="GO" id="GO:0008783">
    <property type="term" value="F:agmatinase activity"/>
    <property type="evidence" value="ECO:0007669"/>
    <property type="project" value="TreeGrafter"/>
</dbReference>
<keyword evidence="5" id="KW-1185">Reference proteome</keyword>
<protein>
    <recommendedName>
        <fullName evidence="6">Formiminoglutamase</fullName>
    </recommendedName>
</protein>
<dbReference type="EMBL" id="LRPC01000001">
    <property type="protein sequence ID" value="KYG77567.1"/>
    <property type="molecule type" value="Genomic_DNA"/>
</dbReference>
<dbReference type="RefSeq" id="WP_068216046.1">
    <property type="nucleotide sequence ID" value="NZ_CP139724.1"/>
</dbReference>
<dbReference type="SUPFAM" id="SSF52768">
    <property type="entry name" value="Arginase/deacetylase"/>
    <property type="match status" value="1"/>
</dbReference>
<dbReference type="CDD" id="cd09988">
    <property type="entry name" value="Formimidoylglutamase"/>
    <property type="match status" value="1"/>
</dbReference>
<dbReference type="InterPro" id="IPR023696">
    <property type="entry name" value="Ureohydrolase_dom_sf"/>
</dbReference>
<evidence type="ECO:0000313" key="4">
    <source>
        <dbReference type="EMBL" id="KYG77567.1"/>
    </source>
</evidence>
<sequence length="378" mass="42754">MNLKLFFKAAEQIEGLPQSAIGNSIKQLNDESLDISKTDLALVGVTDNRGTSVNVGVQGAADAFRKKFYRLKKGSLTYRIADLGNIQNGADYQDTMDRLKEVCEHLMATKVTPIIIGGTHDIALPQYLAYESKKDLISVLNVDAKLDVEDEGDENETFLSKLITHRPNFMFSYNHLGHQSYLVEAGALSALDKLYFEALRLGELRENFHNAEPVVRMANMLSFDISAIRNADATANANAQPFGLSGEEACQLMWYAGMNEKMSSVSICEYNPDMDDQHFSTASVVATMVWYFIEGYYNRKDTGQFNSDQYTKYTVSFEGTDDTMTFYKSRLSEKWWMLVNYGDKMMDRAYIPCSYEDYTTATHGDFPERWIKAQGKLI</sequence>
<dbReference type="Gene3D" id="3.40.800.10">
    <property type="entry name" value="Ureohydrolase domain"/>
    <property type="match status" value="1"/>
</dbReference>
<keyword evidence="2" id="KW-0378">Hydrolase</keyword>
<accession>A0A150XFS9</accession>
<evidence type="ECO:0000256" key="1">
    <source>
        <dbReference type="ARBA" id="ARBA00022723"/>
    </source>
</evidence>
<dbReference type="PANTHER" id="PTHR11358">
    <property type="entry name" value="ARGINASE/AGMATINASE"/>
    <property type="match status" value="1"/>
</dbReference>
<evidence type="ECO:0000256" key="3">
    <source>
        <dbReference type="PROSITE-ProRule" id="PRU00742"/>
    </source>
</evidence>
<proteinExistence type="inferred from homology"/>
<dbReference type="Proteomes" id="UP000075606">
    <property type="component" value="Unassembled WGS sequence"/>
</dbReference>
<dbReference type="Pfam" id="PF00491">
    <property type="entry name" value="Arginase"/>
    <property type="match status" value="1"/>
</dbReference>
<evidence type="ECO:0008006" key="6">
    <source>
        <dbReference type="Google" id="ProtNLM"/>
    </source>
</evidence>
<dbReference type="PROSITE" id="PS51409">
    <property type="entry name" value="ARGINASE_2"/>
    <property type="match status" value="1"/>
</dbReference>
<dbReference type="AlphaFoldDB" id="A0A150XFS9"/>
<reference evidence="4 5" key="1">
    <citation type="submission" date="2016-01" db="EMBL/GenBank/DDBJ databases">
        <title>Genome sequencing of Roseivirga spongicola UST030701-084.</title>
        <authorList>
            <person name="Selvaratnam C."/>
            <person name="Thevarajoo S."/>
            <person name="Goh K.M."/>
            <person name="Ee R."/>
            <person name="Chan K.-G."/>
            <person name="Chong C.S."/>
        </authorList>
    </citation>
    <scope>NUCLEOTIDE SEQUENCE [LARGE SCALE GENOMIC DNA]</scope>
    <source>
        <strain evidence="4 5">UST030701-084</strain>
    </source>
</reference>
<name>A0A150XFS9_9BACT</name>
<comment type="caution">
    <text evidence="4">The sequence shown here is derived from an EMBL/GenBank/DDBJ whole genome shotgun (WGS) entry which is preliminary data.</text>
</comment>